<feature type="signal peptide" evidence="5">
    <location>
        <begin position="1"/>
        <end position="19"/>
    </location>
</feature>
<name>A0A1G8XP59_9BACT</name>
<dbReference type="PANTHER" id="PTHR11592:SF78">
    <property type="entry name" value="GLUTATHIONE PEROXIDASE"/>
    <property type="match status" value="1"/>
</dbReference>
<dbReference type="STRING" id="1075417.SAMN05421823_101429"/>
<dbReference type="PROSITE" id="PS00460">
    <property type="entry name" value="GLUTATHIONE_PEROXID_1"/>
    <property type="match status" value="1"/>
</dbReference>
<dbReference type="Pfam" id="PF00255">
    <property type="entry name" value="GSHPx"/>
    <property type="match status" value="1"/>
</dbReference>
<dbReference type="PRINTS" id="PR01011">
    <property type="entry name" value="GLUTPROXDASE"/>
</dbReference>
<keyword evidence="2 4" id="KW-0575">Peroxidase</keyword>
<dbReference type="InterPro" id="IPR036249">
    <property type="entry name" value="Thioredoxin-like_sf"/>
</dbReference>
<keyword evidence="5" id="KW-0732">Signal</keyword>
<evidence type="ECO:0000256" key="4">
    <source>
        <dbReference type="RuleBase" id="RU000499"/>
    </source>
</evidence>
<dbReference type="RefSeq" id="WP_089678449.1">
    <property type="nucleotide sequence ID" value="NZ_FNFO01000001.1"/>
</dbReference>
<evidence type="ECO:0000256" key="3">
    <source>
        <dbReference type="ARBA" id="ARBA00023002"/>
    </source>
</evidence>
<proteinExistence type="inferred from homology"/>
<dbReference type="Proteomes" id="UP000198510">
    <property type="component" value="Unassembled WGS sequence"/>
</dbReference>
<dbReference type="OrthoDB" id="9789406at2"/>
<protein>
    <recommendedName>
        <fullName evidence="4">Glutathione peroxidase</fullName>
    </recommendedName>
</protein>
<dbReference type="PANTHER" id="PTHR11592">
    <property type="entry name" value="GLUTATHIONE PEROXIDASE"/>
    <property type="match status" value="1"/>
</dbReference>
<dbReference type="Gene3D" id="3.40.30.10">
    <property type="entry name" value="Glutaredoxin"/>
    <property type="match status" value="1"/>
</dbReference>
<dbReference type="GO" id="GO:0004601">
    <property type="term" value="F:peroxidase activity"/>
    <property type="evidence" value="ECO:0007669"/>
    <property type="project" value="UniProtKB-KW"/>
</dbReference>
<reference evidence="6 7" key="1">
    <citation type="submission" date="2016-10" db="EMBL/GenBank/DDBJ databases">
        <authorList>
            <person name="de Groot N.N."/>
        </authorList>
    </citation>
    <scope>NUCLEOTIDE SEQUENCE [LARGE SCALE GENOMIC DNA]</scope>
    <source>
        <strain evidence="6 7">DSM 25186</strain>
    </source>
</reference>
<dbReference type="InterPro" id="IPR000889">
    <property type="entry name" value="Glutathione_peroxidase"/>
</dbReference>
<dbReference type="EMBL" id="FNFO01000001">
    <property type="protein sequence ID" value="SDJ92226.1"/>
    <property type="molecule type" value="Genomic_DNA"/>
</dbReference>
<keyword evidence="7" id="KW-1185">Reference proteome</keyword>
<dbReference type="PROSITE" id="PS51355">
    <property type="entry name" value="GLUTATHIONE_PEROXID_3"/>
    <property type="match status" value="1"/>
</dbReference>
<evidence type="ECO:0000256" key="1">
    <source>
        <dbReference type="ARBA" id="ARBA00006926"/>
    </source>
</evidence>
<dbReference type="PROSITE" id="PS51257">
    <property type="entry name" value="PROKAR_LIPOPROTEIN"/>
    <property type="match status" value="1"/>
</dbReference>
<accession>A0A1G8XP59</accession>
<organism evidence="6 7">
    <name type="scientific">Catalinimonas alkaloidigena</name>
    <dbReference type="NCBI Taxonomy" id="1075417"/>
    <lineage>
        <taxon>Bacteria</taxon>
        <taxon>Pseudomonadati</taxon>
        <taxon>Bacteroidota</taxon>
        <taxon>Cytophagia</taxon>
        <taxon>Cytophagales</taxon>
        <taxon>Catalimonadaceae</taxon>
        <taxon>Catalinimonas</taxon>
    </lineage>
</organism>
<dbReference type="FunFam" id="3.40.30.10:FF:000010">
    <property type="entry name" value="Glutathione peroxidase"/>
    <property type="match status" value="1"/>
</dbReference>
<dbReference type="InterPro" id="IPR029759">
    <property type="entry name" value="GPX_AS"/>
</dbReference>
<sequence length="201" mass="22633">MKYLMLSALLGLLMSCAQTKTRPEGVETPATTVSESNTEAMPGKKSFYDFTMTSLEGKEINFSQYKGKKVLVVNTASKCGFTPQYAELEKLNKMYGNKVVILGFPANNFGGQEPGSNEEIAEFCEKNYGVDFQMFEKSSVKGDDKNPLYQWLTDKAQNGWNDQEPTWNFCKYLIDEQGNLIKFFPSKVEPMSEELLDAVQS</sequence>
<feature type="chain" id="PRO_5011461254" description="Glutathione peroxidase" evidence="5">
    <location>
        <begin position="20"/>
        <end position="201"/>
    </location>
</feature>
<keyword evidence="3 4" id="KW-0560">Oxidoreductase</keyword>
<dbReference type="AlphaFoldDB" id="A0A1G8XP59"/>
<dbReference type="SUPFAM" id="SSF52833">
    <property type="entry name" value="Thioredoxin-like"/>
    <property type="match status" value="1"/>
</dbReference>
<evidence type="ECO:0000256" key="2">
    <source>
        <dbReference type="ARBA" id="ARBA00022559"/>
    </source>
</evidence>
<evidence type="ECO:0000313" key="7">
    <source>
        <dbReference type="Proteomes" id="UP000198510"/>
    </source>
</evidence>
<comment type="similarity">
    <text evidence="1 4">Belongs to the glutathione peroxidase family.</text>
</comment>
<dbReference type="GO" id="GO:0034599">
    <property type="term" value="P:cellular response to oxidative stress"/>
    <property type="evidence" value="ECO:0007669"/>
    <property type="project" value="TreeGrafter"/>
</dbReference>
<evidence type="ECO:0000313" key="6">
    <source>
        <dbReference type="EMBL" id="SDJ92226.1"/>
    </source>
</evidence>
<dbReference type="CDD" id="cd00340">
    <property type="entry name" value="GSH_Peroxidase"/>
    <property type="match status" value="1"/>
</dbReference>
<gene>
    <name evidence="6" type="ORF">SAMN05421823_101429</name>
</gene>
<evidence type="ECO:0000256" key="5">
    <source>
        <dbReference type="SAM" id="SignalP"/>
    </source>
</evidence>